<comment type="caution">
    <text evidence="3">The sequence shown here is derived from an EMBL/GenBank/DDBJ whole genome shotgun (WGS) entry which is preliminary data.</text>
</comment>
<dbReference type="Proteomes" id="UP000321110">
    <property type="component" value="Unassembled WGS sequence"/>
</dbReference>
<evidence type="ECO:0000256" key="1">
    <source>
        <dbReference type="SAM" id="Coils"/>
    </source>
</evidence>
<keyword evidence="2" id="KW-0472">Membrane</keyword>
<keyword evidence="2" id="KW-1133">Transmembrane helix</keyword>
<protein>
    <submittedName>
        <fullName evidence="3">Uncharacterized protein</fullName>
    </submittedName>
</protein>
<feature type="transmembrane region" description="Helical" evidence="2">
    <location>
        <begin position="6"/>
        <end position="28"/>
    </location>
</feature>
<feature type="coiled-coil region" evidence="1">
    <location>
        <begin position="53"/>
        <end position="87"/>
    </location>
</feature>
<keyword evidence="1" id="KW-0175">Coiled coil</keyword>
<dbReference type="AlphaFoldDB" id="A0A5C7WAJ5"/>
<dbReference type="EMBL" id="SSFO01000057">
    <property type="protein sequence ID" value="TXI34747.1"/>
    <property type="molecule type" value="Genomic_DNA"/>
</dbReference>
<proteinExistence type="predicted"/>
<evidence type="ECO:0000313" key="4">
    <source>
        <dbReference type="Proteomes" id="UP000321110"/>
    </source>
</evidence>
<name>A0A5C7WAJ5_AQUAC</name>
<keyword evidence="2" id="KW-0812">Transmembrane</keyword>
<organism evidence="3 4">
    <name type="scientific">Aquipseudomonas alcaligenes</name>
    <name type="common">Pseudomonas alcaligenes</name>
    <dbReference type="NCBI Taxonomy" id="43263"/>
    <lineage>
        <taxon>Bacteria</taxon>
        <taxon>Pseudomonadati</taxon>
        <taxon>Pseudomonadota</taxon>
        <taxon>Gammaproteobacteria</taxon>
        <taxon>Pseudomonadales</taxon>
        <taxon>Pseudomonadaceae</taxon>
        <taxon>Aquipseudomonas</taxon>
    </lineage>
</organism>
<reference evidence="3 4" key="1">
    <citation type="submission" date="2018-09" db="EMBL/GenBank/DDBJ databases">
        <title>Metagenome Assembled Genomes from an Advanced Water Purification Facility.</title>
        <authorList>
            <person name="Stamps B.W."/>
            <person name="Spear J.R."/>
        </authorList>
    </citation>
    <scope>NUCLEOTIDE SEQUENCE [LARGE SCALE GENOMIC DNA]</scope>
    <source>
        <strain evidence="3">Bin_52_1</strain>
    </source>
</reference>
<evidence type="ECO:0000313" key="3">
    <source>
        <dbReference type="EMBL" id="TXI34747.1"/>
    </source>
</evidence>
<evidence type="ECO:0000256" key="2">
    <source>
        <dbReference type="SAM" id="Phobius"/>
    </source>
</evidence>
<gene>
    <name evidence="3" type="ORF">E6Q69_03085</name>
</gene>
<accession>A0A5C7WAJ5</accession>
<sequence>MELTNPQLYALFGAAIAVLILIGITYCAGLKTGKGAGYEQGHEAATNHWRINYIEKRDQLTELQQRLDILAREAATLRRNIQAEADDHAEVERGLLQRLAAAAPLSDEDEATLQAIAGKLELAASTFAGLGSGDHARYARQLAQHAINMAQRLHAAAANALPHPDSELIDWLDQEGSVDFDLETATIRFLCAPADEQGISSLRALLRQAKADSEEIDRNHTAALEAAA</sequence>